<dbReference type="InParanoid" id="A0A673ZQB2"/>
<dbReference type="Gene3D" id="3.40.50.300">
    <property type="entry name" value="P-loop containing nucleotide triphosphate hydrolases"/>
    <property type="match status" value="1"/>
</dbReference>
<evidence type="ECO:0000313" key="1">
    <source>
        <dbReference type="Ensembl" id="ENSSTUP00000049038.1"/>
    </source>
</evidence>
<dbReference type="Pfam" id="PF01745">
    <property type="entry name" value="IPT"/>
    <property type="match status" value="1"/>
</dbReference>
<accession>A0A673ZQB2</accession>
<dbReference type="Proteomes" id="UP000472277">
    <property type="component" value="Chromosome 34"/>
</dbReference>
<evidence type="ECO:0000313" key="2">
    <source>
        <dbReference type="Proteomes" id="UP000472277"/>
    </source>
</evidence>
<proteinExistence type="predicted"/>
<dbReference type="AlphaFoldDB" id="A0A673ZQB2"/>
<dbReference type="OMA" id="ADSMQVR"/>
<evidence type="ECO:0008006" key="3">
    <source>
        <dbReference type="Google" id="ProtNLM"/>
    </source>
</evidence>
<sequence>LASVFLNNMAAPVRSLQCALKKSIVPPLVVILGATGTGKSKLAIEIGKRRQGEIISADSMQVRGHQRRGFFTTP</sequence>
<protein>
    <recommendedName>
        <fullName evidence="3">tRNA isopentenyltransferase 1</fullName>
    </recommendedName>
</protein>
<reference evidence="1" key="2">
    <citation type="submission" date="2025-09" db="UniProtKB">
        <authorList>
            <consortium name="Ensembl"/>
        </authorList>
    </citation>
    <scope>IDENTIFICATION</scope>
</reference>
<dbReference type="GeneTree" id="ENSGT00940000178962"/>
<dbReference type="Ensembl" id="ENSSTUT00000051152.1">
    <property type="protein sequence ID" value="ENSSTUP00000049038.1"/>
    <property type="gene ID" value="ENSSTUG00000020618.1"/>
</dbReference>
<dbReference type="InterPro" id="IPR027417">
    <property type="entry name" value="P-loop_NTPase"/>
</dbReference>
<reference evidence="1" key="1">
    <citation type="submission" date="2025-08" db="UniProtKB">
        <authorList>
            <consortium name="Ensembl"/>
        </authorList>
    </citation>
    <scope>IDENTIFICATION</scope>
</reference>
<name>A0A673ZQB2_SALTR</name>
<keyword evidence="2" id="KW-1185">Reference proteome</keyword>
<organism evidence="1 2">
    <name type="scientific">Salmo trutta</name>
    <name type="common">Brown trout</name>
    <dbReference type="NCBI Taxonomy" id="8032"/>
    <lineage>
        <taxon>Eukaryota</taxon>
        <taxon>Metazoa</taxon>
        <taxon>Chordata</taxon>
        <taxon>Craniata</taxon>
        <taxon>Vertebrata</taxon>
        <taxon>Euteleostomi</taxon>
        <taxon>Actinopterygii</taxon>
        <taxon>Neopterygii</taxon>
        <taxon>Teleostei</taxon>
        <taxon>Protacanthopterygii</taxon>
        <taxon>Salmoniformes</taxon>
        <taxon>Salmonidae</taxon>
        <taxon>Salmoninae</taxon>
        <taxon>Salmo</taxon>
    </lineage>
</organism>